<evidence type="ECO:0000256" key="2">
    <source>
        <dbReference type="ARBA" id="ARBA00023186"/>
    </source>
</evidence>
<reference evidence="4" key="1">
    <citation type="submission" date="2017-08" db="EMBL/GenBank/DDBJ databases">
        <authorList>
            <person name="Polle J.E."/>
            <person name="Barry K."/>
            <person name="Cushman J."/>
            <person name="Schmutz J."/>
            <person name="Tran D."/>
            <person name="Hathwaick L.T."/>
            <person name="Yim W.C."/>
            <person name="Jenkins J."/>
            <person name="Mckie-Krisberg Z.M."/>
            <person name="Prochnik S."/>
            <person name="Lindquist E."/>
            <person name="Dockter R.B."/>
            <person name="Adam C."/>
            <person name="Molina H."/>
            <person name="Bunkerborg J."/>
            <person name="Jin E."/>
            <person name="Buchheim M."/>
            <person name="Magnuson J."/>
        </authorList>
    </citation>
    <scope>NUCLEOTIDE SEQUENCE</scope>
    <source>
        <strain evidence="4">CCAP 19/18</strain>
    </source>
</reference>
<keyword evidence="2" id="KW-0143">Chaperone</keyword>
<dbReference type="InterPro" id="IPR009053">
    <property type="entry name" value="Prefoldin"/>
</dbReference>
<evidence type="ECO:0000313" key="4">
    <source>
        <dbReference type="EMBL" id="KAF5834674.1"/>
    </source>
</evidence>
<comment type="similarity">
    <text evidence="1">Belongs to the prefoldin subunit beta family.</text>
</comment>
<evidence type="ECO:0000256" key="1">
    <source>
        <dbReference type="ARBA" id="ARBA00008045"/>
    </source>
</evidence>
<dbReference type="PANTHER" id="PTHR21431:SF0">
    <property type="entry name" value="PREFOLDIN SUBUNIT 6"/>
    <property type="match status" value="1"/>
</dbReference>
<dbReference type="Pfam" id="PF01920">
    <property type="entry name" value="Prefoldin_2"/>
    <property type="match status" value="1"/>
</dbReference>
<feature type="coiled-coil region" evidence="3">
    <location>
        <begin position="86"/>
        <end position="127"/>
    </location>
</feature>
<evidence type="ECO:0000313" key="5">
    <source>
        <dbReference type="Proteomes" id="UP000815325"/>
    </source>
</evidence>
<comment type="caution">
    <text evidence="4">The sequence shown here is derived from an EMBL/GenBank/DDBJ whole genome shotgun (WGS) entry which is preliminary data.</text>
</comment>
<accession>A0ABQ7GJC8</accession>
<dbReference type="Proteomes" id="UP000815325">
    <property type="component" value="Unassembled WGS sequence"/>
</dbReference>
<protein>
    <submittedName>
        <fullName evidence="4">Prefoldin</fullName>
    </submittedName>
</protein>
<dbReference type="PANTHER" id="PTHR21431">
    <property type="entry name" value="PREFOLDIN SUBUNIT 6"/>
    <property type="match status" value="1"/>
</dbReference>
<organism evidence="4 5">
    <name type="scientific">Dunaliella salina</name>
    <name type="common">Green alga</name>
    <name type="synonym">Protococcus salinus</name>
    <dbReference type="NCBI Taxonomy" id="3046"/>
    <lineage>
        <taxon>Eukaryota</taxon>
        <taxon>Viridiplantae</taxon>
        <taxon>Chlorophyta</taxon>
        <taxon>core chlorophytes</taxon>
        <taxon>Chlorophyceae</taxon>
        <taxon>CS clade</taxon>
        <taxon>Chlamydomonadales</taxon>
        <taxon>Dunaliellaceae</taxon>
        <taxon>Dunaliella</taxon>
    </lineage>
</organism>
<dbReference type="Gene3D" id="1.10.287.370">
    <property type="match status" value="1"/>
</dbReference>
<gene>
    <name evidence="4" type="ORF">DUNSADRAFT_8556</name>
</gene>
<dbReference type="CDD" id="cd23161">
    <property type="entry name" value="Prefoldin_6"/>
    <property type="match status" value="1"/>
</dbReference>
<keyword evidence="3" id="KW-0175">Coiled coil</keyword>
<dbReference type="InterPro" id="IPR002777">
    <property type="entry name" value="PFD_beta-like"/>
</dbReference>
<name>A0ABQ7GJC8_DUNSA</name>
<keyword evidence="5" id="KW-1185">Reference proteome</keyword>
<sequence length="128" mass="14464">MSNPSAEAQQTKALLEKNFAAYKLAQLELSKGIQARTQLTSQYNENESVIEELNRLDDDANVFKLIGPALIRQDLVEAKSNVSKRIEYIKNEMDRSDSQLKSLESKNKDKEAELIKLQKKLQSLAQGP</sequence>
<dbReference type="SUPFAM" id="SSF46579">
    <property type="entry name" value="Prefoldin"/>
    <property type="match status" value="1"/>
</dbReference>
<evidence type="ECO:0000256" key="3">
    <source>
        <dbReference type="SAM" id="Coils"/>
    </source>
</evidence>
<dbReference type="EMBL" id="MU069743">
    <property type="protein sequence ID" value="KAF5834674.1"/>
    <property type="molecule type" value="Genomic_DNA"/>
</dbReference>
<proteinExistence type="inferred from homology"/>